<dbReference type="STRING" id="71139.A0A059AL72"/>
<evidence type="ECO:0000256" key="1">
    <source>
        <dbReference type="ARBA" id="ARBA00004141"/>
    </source>
</evidence>
<dbReference type="AlphaFoldDB" id="A0A059AL72"/>
<dbReference type="OMA" id="TIICELF"/>
<dbReference type="GO" id="GO:0016020">
    <property type="term" value="C:membrane"/>
    <property type="evidence" value="ECO:0007669"/>
    <property type="project" value="UniProtKB-SubCell"/>
</dbReference>
<dbReference type="EMBL" id="KK198761">
    <property type="protein sequence ID" value="KCW54489.1"/>
    <property type="molecule type" value="Genomic_DNA"/>
</dbReference>
<gene>
    <name evidence="2" type="ORF">EUGRSUZ_I00434</name>
</gene>
<evidence type="ECO:0000313" key="2">
    <source>
        <dbReference type="EMBL" id="KCW54489.1"/>
    </source>
</evidence>
<sequence length="143" mass="16887">MVIQINQPFGTTRGENEENMAEKHRIRSKQAKCLLIFSNNQQNTDANNKNTNNLDQANKVALICYFTTIRFSLRLIKCSMCAQRRKTIICELFQANVHSRLFLDRIDKSLFSFDIFGMIKFILKNWMYKKTIELRILDNTKEK</sequence>
<organism evidence="2">
    <name type="scientific">Eucalyptus grandis</name>
    <name type="common">Flooded gum</name>
    <dbReference type="NCBI Taxonomy" id="71139"/>
    <lineage>
        <taxon>Eukaryota</taxon>
        <taxon>Viridiplantae</taxon>
        <taxon>Streptophyta</taxon>
        <taxon>Embryophyta</taxon>
        <taxon>Tracheophyta</taxon>
        <taxon>Spermatophyta</taxon>
        <taxon>Magnoliopsida</taxon>
        <taxon>eudicotyledons</taxon>
        <taxon>Gunneridae</taxon>
        <taxon>Pentapetalae</taxon>
        <taxon>rosids</taxon>
        <taxon>malvids</taxon>
        <taxon>Myrtales</taxon>
        <taxon>Myrtaceae</taxon>
        <taxon>Myrtoideae</taxon>
        <taxon>Eucalypteae</taxon>
        <taxon>Eucalyptus</taxon>
    </lineage>
</organism>
<reference evidence="2" key="1">
    <citation type="submission" date="2013-07" db="EMBL/GenBank/DDBJ databases">
        <title>The genome of Eucalyptus grandis.</title>
        <authorList>
            <person name="Schmutz J."/>
            <person name="Hayes R."/>
            <person name="Myburg A."/>
            <person name="Tuskan G."/>
            <person name="Grattapaglia D."/>
            <person name="Rokhsar D.S."/>
        </authorList>
    </citation>
    <scope>NUCLEOTIDE SEQUENCE</scope>
    <source>
        <tissue evidence="2">Leaf extractions</tissue>
    </source>
</reference>
<protein>
    <submittedName>
        <fullName evidence="2">Uncharacterized protein</fullName>
    </submittedName>
</protein>
<dbReference type="InterPro" id="IPR008896">
    <property type="entry name" value="TIC214"/>
</dbReference>
<name>A0A059AL72_EUCGR</name>
<accession>A0A059AL72</accession>
<dbReference type="Pfam" id="PF05758">
    <property type="entry name" value="Ycf1"/>
    <property type="match status" value="1"/>
</dbReference>
<comment type="subcellular location">
    <subcellularLocation>
        <location evidence="1">Membrane</location>
        <topology evidence="1">Multi-pass membrane protein</topology>
    </subcellularLocation>
</comment>
<dbReference type="Gramene" id="KCW54489">
    <property type="protein sequence ID" value="KCW54489"/>
    <property type="gene ID" value="EUGRSUZ_I00434"/>
</dbReference>
<dbReference type="InParanoid" id="A0A059AL72"/>
<proteinExistence type="predicted"/>